<keyword evidence="1" id="KW-0812">Transmembrane</keyword>
<keyword evidence="1" id="KW-1133">Transmembrane helix</keyword>
<reference evidence="2 3" key="1">
    <citation type="submission" date="2024-06" db="EMBL/GenBank/DDBJ databases">
        <title>A chromosome-level genome assembly of beet webworm, Loxostege sticticalis.</title>
        <authorList>
            <person name="Zhang Y."/>
        </authorList>
    </citation>
    <scope>NUCLEOTIDE SEQUENCE [LARGE SCALE GENOMIC DNA]</scope>
    <source>
        <strain evidence="2">AQ028</strain>
        <tissue evidence="2">Male pupae</tissue>
    </source>
</reference>
<evidence type="ECO:0008006" key="4">
    <source>
        <dbReference type="Google" id="ProtNLM"/>
    </source>
</evidence>
<keyword evidence="1" id="KW-0472">Membrane</keyword>
<dbReference type="EMBL" id="JBEDNZ010000020">
    <property type="protein sequence ID" value="KAL0819721.1"/>
    <property type="molecule type" value="Genomic_DNA"/>
</dbReference>
<comment type="caution">
    <text evidence="2">The sequence shown here is derived from an EMBL/GenBank/DDBJ whole genome shotgun (WGS) entry which is preliminary data.</text>
</comment>
<dbReference type="AlphaFoldDB" id="A0ABD0SMP6"/>
<gene>
    <name evidence="2" type="ORF">ABMA28_007774</name>
</gene>
<evidence type="ECO:0000313" key="2">
    <source>
        <dbReference type="EMBL" id="KAL0819721.1"/>
    </source>
</evidence>
<name>A0ABD0SMP6_LOXSC</name>
<feature type="transmembrane region" description="Helical" evidence="1">
    <location>
        <begin position="12"/>
        <end position="30"/>
    </location>
</feature>
<protein>
    <recommendedName>
        <fullName evidence="4">Secreted protein</fullName>
    </recommendedName>
</protein>
<proteinExistence type="predicted"/>
<dbReference type="Proteomes" id="UP001549921">
    <property type="component" value="Unassembled WGS sequence"/>
</dbReference>
<evidence type="ECO:0000256" key="1">
    <source>
        <dbReference type="SAM" id="Phobius"/>
    </source>
</evidence>
<accession>A0ABD0SMP6</accession>
<organism evidence="2 3">
    <name type="scientific">Loxostege sticticalis</name>
    <name type="common">Beet webworm moth</name>
    <dbReference type="NCBI Taxonomy" id="481309"/>
    <lineage>
        <taxon>Eukaryota</taxon>
        <taxon>Metazoa</taxon>
        <taxon>Ecdysozoa</taxon>
        <taxon>Arthropoda</taxon>
        <taxon>Hexapoda</taxon>
        <taxon>Insecta</taxon>
        <taxon>Pterygota</taxon>
        <taxon>Neoptera</taxon>
        <taxon>Endopterygota</taxon>
        <taxon>Lepidoptera</taxon>
        <taxon>Glossata</taxon>
        <taxon>Ditrysia</taxon>
        <taxon>Pyraloidea</taxon>
        <taxon>Crambidae</taxon>
        <taxon>Pyraustinae</taxon>
        <taxon>Loxostege</taxon>
    </lineage>
</organism>
<evidence type="ECO:0000313" key="3">
    <source>
        <dbReference type="Proteomes" id="UP001549921"/>
    </source>
</evidence>
<sequence>MLSLRVHLPRWVVMVMLPGCWVGFMVRLAVHSRRVLRICGPEVVSRNRASEGEGLADAAARGRIARPRPWPSNARMRPAPRAPHPAPPANYVIMCRGSGCCYVAKHSRAPLELKPDLPKDHHVLLS</sequence>